<dbReference type="Pfam" id="PF25972">
    <property type="entry name" value="At4g15545_C"/>
    <property type="match status" value="1"/>
</dbReference>
<reference evidence="5" key="1">
    <citation type="submission" date="2023-03" db="EMBL/GenBank/DDBJ databases">
        <title>Chromosome-scale reference genome and RAD-based genetic map of yellow starthistle (Centaurea solstitialis) reveal putative structural variation and QTLs associated with invader traits.</title>
        <authorList>
            <person name="Reatini B."/>
            <person name="Cang F.A."/>
            <person name="Jiang Q."/>
            <person name="Mckibben M.T.W."/>
            <person name="Barker M.S."/>
            <person name="Rieseberg L.H."/>
            <person name="Dlugosch K.M."/>
        </authorList>
    </citation>
    <scope>NUCLEOTIDE SEQUENCE</scope>
    <source>
        <strain evidence="5">CAN-66</strain>
        <tissue evidence="5">Leaf</tissue>
    </source>
</reference>
<keyword evidence="3" id="KW-0812">Transmembrane</keyword>
<protein>
    <recommendedName>
        <fullName evidence="4">At4g15545-like C-terminal domain-containing protein</fullName>
    </recommendedName>
</protein>
<keyword evidence="6" id="KW-1185">Reference proteome</keyword>
<feature type="region of interest" description="Disordered" evidence="2">
    <location>
        <begin position="153"/>
        <end position="296"/>
    </location>
</feature>
<dbReference type="PANTHER" id="PTHR47383:SF3">
    <property type="entry name" value="WAT1-RELATED PROTEIN"/>
    <property type="match status" value="1"/>
</dbReference>
<accession>A0AA38T7Y3</accession>
<feature type="coiled-coil region" evidence="1">
    <location>
        <begin position="74"/>
        <end position="136"/>
    </location>
</feature>
<feature type="compositionally biased region" description="Polar residues" evidence="2">
    <location>
        <begin position="279"/>
        <end position="294"/>
    </location>
</feature>
<evidence type="ECO:0000259" key="4">
    <source>
        <dbReference type="Pfam" id="PF25972"/>
    </source>
</evidence>
<proteinExistence type="predicted"/>
<evidence type="ECO:0000313" key="5">
    <source>
        <dbReference type="EMBL" id="KAJ9556004.1"/>
    </source>
</evidence>
<keyword evidence="3" id="KW-0472">Membrane</keyword>
<comment type="caution">
    <text evidence="5">The sequence shown here is derived from an EMBL/GenBank/DDBJ whole genome shotgun (WGS) entry which is preliminary data.</text>
</comment>
<keyword evidence="3" id="KW-1133">Transmembrane helix</keyword>
<gene>
    <name evidence="5" type="ORF">OSB04_010618</name>
</gene>
<evidence type="ECO:0000256" key="2">
    <source>
        <dbReference type="SAM" id="MobiDB-lite"/>
    </source>
</evidence>
<evidence type="ECO:0000256" key="3">
    <source>
        <dbReference type="SAM" id="Phobius"/>
    </source>
</evidence>
<evidence type="ECO:0000313" key="6">
    <source>
        <dbReference type="Proteomes" id="UP001172457"/>
    </source>
</evidence>
<name>A0AA38T7Y3_9ASTR</name>
<feature type="domain" description="At4g15545-like C-terminal" evidence="4">
    <location>
        <begin position="297"/>
        <end position="362"/>
    </location>
</feature>
<dbReference type="InterPro" id="IPR058935">
    <property type="entry name" value="At4g15545-like_C"/>
</dbReference>
<dbReference type="PANTHER" id="PTHR47383">
    <property type="entry name" value="OS03G0659800 PROTEIN"/>
    <property type="match status" value="1"/>
</dbReference>
<dbReference type="AlphaFoldDB" id="A0AA38T7Y3"/>
<organism evidence="5 6">
    <name type="scientific">Centaurea solstitialis</name>
    <name type="common">yellow star-thistle</name>
    <dbReference type="NCBI Taxonomy" id="347529"/>
    <lineage>
        <taxon>Eukaryota</taxon>
        <taxon>Viridiplantae</taxon>
        <taxon>Streptophyta</taxon>
        <taxon>Embryophyta</taxon>
        <taxon>Tracheophyta</taxon>
        <taxon>Spermatophyta</taxon>
        <taxon>Magnoliopsida</taxon>
        <taxon>eudicotyledons</taxon>
        <taxon>Gunneridae</taxon>
        <taxon>Pentapetalae</taxon>
        <taxon>asterids</taxon>
        <taxon>campanulids</taxon>
        <taxon>Asterales</taxon>
        <taxon>Asteraceae</taxon>
        <taxon>Carduoideae</taxon>
        <taxon>Cardueae</taxon>
        <taxon>Centaureinae</taxon>
        <taxon>Centaurea</taxon>
    </lineage>
</organism>
<evidence type="ECO:0000256" key="1">
    <source>
        <dbReference type="SAM" id="Coils"/>
    </source>
</evidence>
<dbReference type="InterPro" id="IPR058936">
    <property type="entry name" value="At4g15545-like"/>
</dbReference>
<sequence length="364" mass="39523">MVVLEGSSGGSGWWFSTAVAVVLGGGDAVVMAAFDLPPEVLEVLPSDPYEQLDVARKITSIALFARISVLESESSELRNQLADSDVAVEDLQAQIESLNASLSDSFDKLSRVDQEKEILLKENVSLSEQVKKLNRDVTKLESFRKTLMMSLQDEEGNSAKDPPHAVASTVPDHTSLSSQSFSGEDEETAPPSSAYPIRSSEGQNSYQDEPVPVTDASRPHVSPGLLIASQTNTPRLTPPGSPPSLSASGSPKRTSKPVLPRRHSISFSTARSTSDERSSVFSSATSSPYGSMSGRTRVDGKEFFRQVRGRLSYEQFGAFLANVKELNSHKQTKEDTLQKADDIFGPENKDLYVIFEGLITRNAH</sequence>
<dbReference type="Proteomes" id="UP001172457">
    <property type="component" value="Chromosome 3"/>
</dbReference>
<feature type="compositionally biased region" description="Polar residues" evidence="2">
    <location>
        <begin position="171"/>
        <end position="182"/>
    </location>
</feature>
<feature type="compositionally biased region" description="Basic residues" evidence="2">
    <location>
        <begin position="253"/>
        <end position="264"/>
    </location>
</feature>
<feature type="transmembrane region" description="Helical" evidence="3">
    <location>
        <begin position="12"/>
        <end position="34"/>
    </location>
</feature>
<keyword evidence="1" id="KW-0175">Coiled coil</keyword>
<dbReference type="EMBL" id="JARYMX010000003">
    <property type="protein sequence ID" value="KAJ9556004.1"/>
    <property type="molecule type" value="Genomic_DNA"/>
</dbReference>